<feature type="domain" description="LytR/CpsA/Psr regulator C-terminal" evidence="5">
    <location>
        <begin position="417"/>
        <end position="502"/>
    </location>
</feature>
<evidence type="ECO:0000259" key="5">
    <source>
        <dbReference type="Pfam" id="PF13399"/>
    </source>
</evidence>
<evidence type="ECO:0000259" key="4">
    <source>
        <dbReference type="Pfam" id="PF03816"/>
    </source>
</evidence>
<feature type="transmembrane region" description="Helical" evidence="3">
    <location>
        <begin position="43"/>
        <end position="67"/>
    </location>
</feature>
<protein>
    <submittedName>
        <fullName evidence="6">LCP family protein</fullName>
    </submittedName>
</protein>
<gene>
    <name evidence="6" type="ORF">GCM10009838_16390</name>
</gene>
<keyword evidence="3" id="KW-1133">Transmembrane helix</keyword>
<feature type="compositionally biased region" description="Polar residues" evidence="2">
    <location>
        <begin position="375"/>
        <end position="409"/>
    </location>
</feature>
<dbReference type="InterPro" id="IPR004474">
    <property type="entry name" value="LytR_CpsA_psr"/>
</dbReference>
<feature type="compositionally biased region" description="Low complexity" evidence="2">
    <location>
        <begin position="521"/>
        <end position="534"/>
    </location>
</feature>
<dbReference type="InterPro" id="IPR050922">
    <property type="entry name" value="LytR/CpsA/Psr_CW_biosynth"/>
</dbReference>
<dbReference type="NCBIfam" id="TIGR00350">
    <property type="entry name" value="lytR_cpsA_psr"/>
    <property type="match status" value="1"/>
</dbReference>
<evidence type="ECO:0000256" key="1">
    <source>
        <dbReference type="ARBA" id="ARBA00006068"/>
    </source>
</evidence>
<feature type="region of interest" description="Disordered" evidence="2">
    <location>
        <begin position="1"/>
        <end position="31"/>
    </location>
</feature>
<dbReference type="EMBL" id="BAAAQM010000006">
    <property type="protein sequence ID" value="GAA1960659.1"/>
    <property type="molecule type" value="Genomic_DNA"/>
</dbReference>
<evidence type="ECO:0000256" key="2">
    <source>
        <dbReference type="SAM" id="MobiDB-lite"/>
    </source>
</evidence>
<evidence type="ECO:0000256" key="3">
    <source>
        <dbReference type="SAM" id="Phobius"/>
    </source>
</evidence>
<dbReference type="PANTHER" id="PTHR33392">
    <property type="entry name" value="POLYISOPRENYL-TEICHOIC ACID--PEPTIDOGLYCAN TEICHOIC ACID TRANSFERASE TAGU"/>
    <property type="match status" value="1"/>
</dbReference>
<dbReference type="Gene3D" id="3.40.630.190">
    <property type="entry name" value="LCP protein"/>
    <property type="match status" value="1"/>
</dbReference>
<proteinExistence type="inferred from homology"/>
<comment type="caution">
    <text evidence="6">The sequence shown here is derived from an EMBL/GenBank/DDBJ whole genome shotgun (WGS) entry which is preliminary data.</text>
</comment>
<sequence>MSGDTPGIAEVPKHAPDAGPDGGGPALGGTAPVRVARRRARRILMVLSGMMVLVIGSTVAYAGYWYYRINHNIKGAPLHGAVVPPEQLASGGVIQPTPDAYGNLPINILLIGTDTRLPGKDADLGGFVDASGRADVEMLVHVSADRSNATVVSLPRDLMVPIPECVDAKGDHYGAQNVGMINSALAAGPGCQVDTVEMFTHVKIDHFMMVDFSGVVDLTNAVGGVDVCVTKAVHDPDSHLDLPAGTSQVEGTQALAFLRTREGFADGSDLYRTQAQHQYLGSLIRKMKSQATLDDPLQATHLMDIASKSLTVDDPIASVNKLLDLSNTLKKVPTENITFLTLPTVAYRPDPNRVAPDQELDDQIFSLIAHDRSVTEPSSQSGPASPTTGGPTVSQPAKPTGSGAPTSLAPSAVKDAIVVENGTTADGRSKQLAETLRADGFKNATGVGYSSSDVAITEVFYSKDQYEGAAQAVAAALQLPPGSVRPGGDGSAPVVLRVGADFASGDVFNPAAPTSPPPSALPSDAASSADVESAGDQNLCVTAAH</sequence>
<feature type="region of interest" description="Disordered" evidence="2">
    <location>
        <begin position="507"/>
        <end position="534"/>
    </location>
</feature>
<keyword evidence="3" id="KW-0472">Membrane</keyword>
<evidence type="ECO:0000313" key="6">
    <source>
        <dbReference type="EMBL" id="GAA1960659.1"/>
    </source>
</evidence>
<dbReference type="RefSeq" id="WP_344656327.1">
    <property type="nucleotide sequence ID" value="NZ_BAAAQM010000006.1"/>
</dbReference>
<accession>A0ABN2QYY3</accession>
<dbReference type="Pfam" id="PF13399">
    <property type="entry name" value="LytR_C"/>
    <property type="match status" value="1"/>
</dbReference>
<name>A0ABN2QYY3_9ACTN</name>
<dbReference type="PANTHER" id="PTHR33392:SF6">
    <property type="entry name" value="POLYISOPRENYL-TEICHOIC ACID--PEPTIDOGLYCAN TEICHOIC ACID TRANSFERASE TAGU"/>
    <property type="match status" value="1"/>
</dbReference>
<dbReference type="InterPro" id="IPR027381">
    <property type="entry name" value="LytR/CpsA/Psr_C"/>
</dbReference>
<dbReference type="Gene3D" id="3.30.70.2390">
    <property type="match status" value="1"/>
</dbReference>
<evidence type="ECO:0000313" key="7">
    <source>
        <dbReference type="Proteomes" id="UP001499854"/>
    </source>
</evidence>
<feature type="region of interest" description="Disordered" evidence="2">
    <location>
        <begin position="373"/>
        <end position="409"/>
    </location>
</feature>
<keyword evidence="7" id="KW-1185">Reference proteome</keyword>
<keyword evidence="3" id="KW-0812">Transmembrane</keyword>
<dbReference type="Proteomes" id="UP001499854">
    <property type="component" value="Unassembled WGS sequence"/>
</dbReference>
<organism evidence="6 7">
    <name type="scientific">Catenulispora subtropica</name>
    <dbReference type="NCBI Taxonomy" id="450798"/>
    <lineage>
        <taxon>Bacteria</taxon>
        <taxon>Bacillati</taxon>
        <taxon>Actinomycetota</taxon>
        <taxon>Actinomycetes</taxon>
        <taxon>Catenulisporales</taxon>
        <taxon>Catenulisporaceae</taxon>
        <taxon>Catenulispora</taxon>
    </lineage>
</organism>
<feature type="domain" description="Cell envelope-related transcriptional attenuator" evidence="4">
    <location>
        <begin position="133"/>
        <end position="289"/>
    </location>
</feature>
<comment type="similarity">
    <text evidence="1">Belongs to the LytR/CpsA/Psr (LCP) family.</text>
</comment>
<dbReference type="Pfam" id="PF03816">
    <property type="entry name" value="LytR_cpsA_psr"/>
    <property type="match status" value="1"/>
</dbReference>
<reference evidence="6 7" key="1">
    <citation type="journal article" date="2019" name="Int. J. Syst. Evol. Microbiol.">
        <title>The Global Catalogue of Microorganisms (GCM) 10K type strain sequencing project: providing services to taxonomists for standard genome sequencing and annotation.</title>
        <authorList>
            <consortium name="The Broad Institute Genomics Platform"/>
            <consortium name="The Broad Institute Genome Sequencing Center for Infectious Disease"/>
            <person name="Wu L."/>
            <person name="Ma J."/>
        </authorList>
    </citation>
    <scope>NUCLEOTIDE SEQUENCE [LARGE SCALE GENOMIC DNA]</scope>
    <source>
        <strain evidence="6 7">JCM 16013</strain>
    </source>
</reference>